<reference evidence="1 2" key="1">
    <citation type="journal article" date="2013" name="Curr. Biol.">
        <title>The Genome of the Foraminiferan Reticulomyxa filosa.</title>
        <authorList>
            <person name="Glockner G."/>
            <person name="Hulsmann N."/>
            <person name="Schleicher M."/>
            <person name="Noegel A.A."/>
            <person name="Eichinger L."/>
            <person name="Gallinger C."/>
            <person name="Pawlowski J."/>
            <person name="Sierra R."/>
            <person name="Euteneuer U."/>
            <person name="Pillet L."/>
            <person name="Moustafa A."/>
            <person name="Platzer M."/>
            <person name="Groth M."/>
            <person name="Szafranski K."/>
            <person name="Schliwa M."/>
        </authorList>
    </citation>
    <scope>NUCLEOTIDE SEQUENCE [LARGE SCALE GENOMIC DNA]</scope>
</reference>
<keyword evidence="2" id="KW-1185">Reference proteome</keyword>
<evidence type="ECO:0000313" key="1">
    <source>
        <dbReference type="EMBL" id="ETO08395.1"/>
    </source>
</evidence>
<gene>
    <name evidence="1" type="ORF">RFI_28992</name>
</gene>
<dbReference type="EMBL" id="ASPP01025051">
    <property type="protein sequence ID" value="ETO08395.1"/>
    <property type="molecule type" value="Genomic_DNA"/>
</dbReference>
<dbReference type="Proteomes" id="UP000023152">
    <property type="component" value="Unassembled WGS sequence"/>
</dbReference>
<name>X6M5V8_RETFI</name>
<organism evidence="1 2">
    <name type="scientific">Reticulomyxa filosa</name>
    <dbReference type="NCBI Taxonomy" id="46433"/>
    <lineage>
        <taxon>Eukaryota</taxon>
        <taxon>Sar</taxon>
        <taxon>Rhizaria</taxon>
        <taxon>Retaria</taxon>
        <taxon>Foraminifera</taxon>
        <taxon>Monothalamids</taxon>
        <taxon>Reticulomyxidae</taxon>
        <taxon>Reticulomyxa</taxon>
    </lineage>
</organism>
<evidence type="ECO:0000313" key="2">
    <source>
        <dbReference type="Proteomes" id="UP000023152"/>
    </source>
</evidence>
<sequence length="107" mass="12643">MFPTAAKVLEKLRKKFPNSVHVVLKQFVLFVEQKQNVMAESVLDDRYAEYVKELDEEIRQQIAQGVWRYFRDKNYGGVIQILQKEDTIIRSLDQIKFKRAIALAHCE</sequence>
<accession>X6M5V8</accession>
<feature type="non-terminal residue" evidence="1">
    <location>
        <position position="107"/>
    </location>
</feature>
<proteinExistence type="predicted"/>
<protein>
    <submittedName>
        <fullName evidence="1">Uncharacterized protein</fullName>
    </submittedName>
</protein>
<comment type="caution">
    <text evidence="1">The sequence shown here is derived from an EMBL/GenBank/DDBJ whole genome shotgun (WGS) entry which is preliminary data.</text>
</comment>
<dbReference type="AlphaFoldDB" id="X6M5V8"/>